<name>A0A5B7HDC1_PORTR</name>
<organism evidence="1 2">
    <name type="scientific">Portunus trituberculatus</name>
    <name type="common">Swimming crab</name>
    <name type="synonym">Neptunus trituberculatus</name>
    <dbReference type="NCBI Taxonomy" id="210409"/>
    <lineage>
        <taxon>Eukaryota</taxon>
        <taxon>Metazoa</taxon>
        <taxon>Ecdysozoa</taxon>
        <taxon>Arthropoda</taxon>
        <taxon>Crustacea</taxon>
        <taxon>Multicrustacea</taxon>
        <taxon>Malacostraca</taxon>
        <taxon>Eumalacostraca</taxon>
        <taxon>Eucarida</taxon>
        <taxon>Decapoda</taxon>
        <taxon>Pleocyemata</taxon>
        <taxon>Brachyura</taxon>
        <taxon>Eubrachyura</taxon>
        <taxon>Portunoidea</taxon>
        <taxon>Portunidae</taxon>
        <taxon>Portuninae</taxon>
        <taxon>Portunus</taxon>
    </lineage>
</organism>
<accession>A0A5B7HDC1</accession>
<gene>
    <name evidence="1" type="ORF">E2C01_062328</name>
</gene>
<reference evidence="1 2" key="1">
    <citation type="submission" date="2019-05" db="EMBL/GenBank/DDBJ databases">
        <title>Another draft genome of Portunus trituberculatus and its Hox gene families provides insights of decapod evolution.</title>
        <authorList>
            <person name="Jeong J.-H."/>
            <person name="Song I."/>
            <person name="Kim S."/>
            <person name="Choi T."/>
            <person name="Kim D."/>
            <person name="Ryu S."/>
            <person name="Kim W."/>
        </authorList>
    </citation>
    <scope>NUCLEOTIDE SEQUENCE [LARGE SCALE GENOMIC DNA]</scope>
    <source>
        <tissue evidence="1">Muscle</tissue>
    </source>
</reference>
<evidence type="ECO:0000313" key="2">
    <source>
        <dbReference type="Proteomes" id="UP000324222"/>
    </source>
</evidence>
<comment type="caution">
    <text evidence="1">The sequence shown here is derived from an EMBL/GenBank/DDBJ whole genome shotgun (WGS) entry which is preliminary data.</text>
</comment>
<dbReference type="Proteomes" id="UP000324222">
    <property type="component" value="Unassembled WGS sequence"/>
</dbReference>
<proteinExistence type="predicted"/>
<protein>
    <submittedName>
        <fullName evidence="1">Uncharacterized protein</fullName>
    </submittedName>
</protein>
<evidence type="ECO:0000313" key="1">
    <source>
        <dbReference type="EMBL" id="MPC68133.1"/>
    </source>
</evidence>
<dbReference type="EMBL" id="VSRR010027344">
    <property type="protein sequence ID" value="MPC68133.1"/>
    <property type="molecule type" value="Genomic_DNA"/>
</dbReference>
<sequence>MSAMPDHFVRLNRLCCGKTSVSRAAPQAAKTAHLTHYFSRSHHTRSRLPTITRGKLCKWPDIVTAEGRGVA</sequence>
<dbReference type="AlphaFoldDB" id="A0A5B7HDC1"/>
<keyword evidence="2" id="KW-1185">Reference proteome</keyword>